<organism evidence="5">
    <name type="scientific">Amphimedon queenslandica</name>
    <name type="common">Sponge</name>
    <dbReference type="NCBI Taxonomy" id="400682"/>
    <lineage>
        <taxon>Eukaryota</taxon>
        <taxon>Metazoa</taxon>
        <taxon>Porifera</taxon>
        <taxon>Demospongiae</taxon>
        <taxon>Heteroscleromorpha</taxon>
        <taxon>Haplosclerida</taxon>
        <taxon>Niphatidae</taxon>
        <taxon>Amphimedon</taxon>
    </lineage>
</organism>
<keyword evidence="2" id="KW-0812">Transmembrane</keyword>
<evidence type="ECO:0000313" key="5">
    <source>
        <dbReference type="EnsemblMetazoa" id="Aqu2.1.20189_001"/>
    </source>
</evidence>
<keyword evidence="2" id="KW-0472">Membrane</keyword>
<dbReference type="AlphaFoldDB" id="A0A1X7TXS4"/>
<proteinExistence type="predicted"/>
<feature type="region of interest" description="Disordered" evidence="1">
    <location>
        <begin position="626"/>
        <end position="655"/>
    </location>
</feature>
<gene>
    <name evidence="5" type="primary">109585438</name>
</gene>
<feature type="transmembrane region" description="Helical" evidence="2">
    <location>
        <begin position="349"/>
        <end position="375"/>
    </location>
</feature>
<evidence type="ECO:0000256" key="1">
    <source>
        <dbReference type="SAM" id="MobiDB-lite"/>
    </source>
</evidence>
<keyword evidence="2" id="KW-1133">Transmembrane helix</keyword>
<reference evidence="5" key="2">
    <citation type="submission" date="2017-05" db="UniProtKB">
        <authorList>
            <consortium name="EnsemblMetazoa"/>
        </authorList>
    </citation>
    <scope>IDENTIFICATION</scope>
</reference>
<feature type="compositionally biased region" description="Polar residues" evidence="1">
    <location>
        <begin position="387"/>
        <end position="404"/>
    </location>
</feature>
<dbReference type="Proteomes" id="UP000007879">
    <property type="component" value="Unassembled WGS sequence"/>
</dbReference>
<dbReference type="EnsemblMetazoa" id="XM_020001521.1">
    <property type="protein sequence ID" value="XP_019857080.1"/>
    <property type="gene ID" value="LOC109585438"/>
</dbReference>
<keyword evidence="6" id="KW-1185">Reference proteome</keyword>
<dbReference type="InterPro" id="IPR013783">
    <property type="entry name" value="Ig-like_fold"/>
</dbReference>
<reference evidence="6" key="1">
    <citation type="journal article" date="2010" name="Nature">
        <title>The Amphimedon queenslandica genome and the evolution of animal complexity.</title>
        <authorList>
            <person name="Srivastava M."/>
            <person name="Simakov O."/>
            <person name="Chapman J."/>
            <person name="Fahey B."/>
            <person name="Gauthier M.E."/>
            <person name="Mitros T."/>
            <person name="Richards G.S."/>
            <person name="Conaco C."/>
            <person name="Dacre M."/>
            <person name="Hellsten U."/>
            <person name="Larroux C."/>
            <person name="Putnam N.H."/>
            <person name="Stanke M."/>
            <person name="Adamska M."/>
            <person name="Darling A."/>
            <person name="Degnan S.M."/>
            <person name="Oakley T.H."/>
            <person name="Plachetzki D.C."/>
            <person name="Zhai Y."/>
            <person name="Adamski M."/>
            <person name="Calcino A."/>
            <person name="Cummins S.F."/>
            <person name="Goodstein D.M."/>
            <person name="Harris C."/>
            <person name="Jackson D.J."/>
            <person name="Leys S.P."/>
            <person name="Shu S."/>
            <person name="Woodcroft B.J."/>
            <person name="Vervoort M."/>
            <person name="Kosik K.S."/>
            <person name="Manning G."/>
            <person name="Degnan B.M."/>
            <person name="Rokhsar D.S."/>
        </authorList>
    </citation>
    <scope>NUCLEOTIDE SEQUENCE [LARGE SCALE GENOMIC DNA]</scope>
</reference>
<keyword evidence="3" id="KW-0732">Signal</keyword>
<feature type="region of interest" description="Disordered" evidence="1">
    <location>
        <begin position="385"/>
        <end position="404"/>
    </location>
</feature>
<dbReference type="SMART" id="SM00060">
    <property type="entry name" value="FN3"/>
    <property type="match status" value="2"/>
</dbReference>
<protein>
    <recommendedName>
        <fullName evidence="4">Fibronectin type-III domain-containing protein</fullName>
    </recommendedName>
</protein>
<evidence type="ECO:0000256" key="2">
    <source>
        <dbReference type="SAM" id="Phobius"/>
    </source>
</evidence>
<dbReference type="InParanoid" id="A0A1X7TXS4"/>
<dbReference type="SUPFAM" id="SSF49265">
    <property type="entry name" value="Fibronectin type III"/>
    <property type="match status" value="2"/>
</dbReference>
<feature type="compositionally biased region" description="Basic and acidic residues" evidence="1">
    <location>
        <begin position="479"/>
        <end position="489"/>
    </location>
</feature>
<evidence type="ECO:0000256" key="3">
    <source>
        <dbReference type="SAM" id="SignalP"/>
    </source>
</evidence>
<dbReference type="PROSITE" id="PS50853">
    <property type="entry name" value="FN3"/>
    <property type="match status" value="1"/>
</dbReference>
<feature type="domain" description="Fibronectin type-III" evidence="4">
    <location>
        <begin position="138"/>
        <end position="227"/>
    </location>
</feature>
<dbReference type="KEGG" id="aqu:109585438"/>
<evidence type="ECO:0000313" key="6">
    <source>
        <dbReference type="Proteomes" id="UP000007879"/>
    </source>
</evidence>
<sequence length="655" mass="70390">MQHLNVLLLLSLGVLLHFGLSDAIQFGQTVPFPGTACSGDRLVLTCTTDSGIPGGLLIWGLDNDQRPQITNTTQPRKVGHFLYQVTAVNGTVITSTATIQSVNVSHNGTVIGCTDASGFATDTFDYVTINVAGPPVLPVLHTTIVPIDNSSLLISWTDTQQCINYYNIIIINNEEYTENNTVNTSSATIGSLIIGTNYSFVIIPIDTIGREGPPSSLIQYIWNVPAQVVNISWDQISTGSITTWWNNSQDTNMEPPVNNYTIKYNTTGQITHNTNITITGVPLTDTNYTVTIIPVNVIGYGPSATVNVGITSTSTILKTTTTTSATSTITTSSMSASDSTTTASSAVPIISGAIVAVFVIIMMIITLSIIILVYAKRHRIKNRESHTANGNKNETKGVTGSSYRNINIELQPTDPTYVTPTTICTPAAASIVRTLHEDRPPSYLPPPPTGQYSVLRASDDDDTPPPVPAYNPNGGQEYSELKREGEKKNKQQQQQQGAGPLYSTLNQDDDTPPPVPPAYNPEGVQEYSVLKREGENKGQQGLSTGPTELYSTINKDTNNQVLVDESAHKPVYADLAIAAKGKRPQAAPTQEQPVVYASVNNKSVPPPIPPPAAPHKVLYADLSIAAGKRTPKNKPPTEERVVHSSVNGNVSQYTL</sequence>
<name>A0A1X7TXS4_AMPQE</name>
<dbReference type="EnsemblMetazoa" id="Aqu2.1.20189_001">
    <property type="protein sequence ID" value="Aqu2.1.20189_001"/>
    <property type="gene ID" value="Aqu2.1.20189"/>
</dbReference>
<accession>A0A1X7TXS4</accession>
<feature type="chain" id="PRO_5012191807" description="Fibronectin type-III domain-containing protein" evidence="3">
    <location>
        <begin position="24"/>
        <end position="655"/>
    </location>
</feature>
<dbReference type="Gene3D" id="2.60.40.10">
    <property type="entry name" value="Immunoglobulins"/>
    <property type="match status" value="1"/>
</dbReference>
<dbReference type="InterPro" id="IPR003961">
    <property type="entry name" value="FN3_dom"/>
</dbReference>
<dbReference type="InterPro" id="IPR036116">
    <property type="entry name" value="FN3_sf"/>
</dbReference>
<dbReference type="CDD" id="cd00063">
    <property type="entry name" value="FN3"/>
    <property type="match status" value="1"/>
</dbReference>
<feature type="region of interest" description="Disordered" evidence="1">
    <location>
        <begin position="437"/>
        <end position="522"/>
    </location>
</feature>
<feature type="signal peptide" evidence="3">
    <location>
        <begin position="1"/>
        <end position="23"/>
    </location>
</feature>
<evidence type="ECO:0000259" key="4">
    <source>
        <dbReference type="PROSITE" id="PS50853"/>
    </source>
</evidence>
<feature type="compositionally biased region" description="Polar residues" evidence="1">
    <location>
        <begin position="644"/>
        <end position="655"/>
    </location>
</feature>